<sequence>MYNHHHTNKLNFAGCKSVKKFSSKKDSPQEIAELQNTIIAVKILPSILVLSNKQGPIQYNGVFFYHFGIKSFLSFWSKNVCGYHGIPKSLVTLKRCLIFLFWLPLVSTAFNVLQPKIKTVTPLSF</sequence>
<name>A0A8D9AFI2_9HEMI</name>
<keyword evidence="1" id="KW-1133">Transmembrane helix</keyword>
<dbReference type="AlphaFoldDB" id="A0A8D9AFI2"/>
<protein>
    <submittedName>
        <fullName evidence="2">Uncharacterized protein</fullName>
    </submittedName>
</protein>
<keyword evidence="1" id="KW-0472">Membrane</keyword>
<proteinExistence type="predicted"/>
<evidence type="ECO:0000256" key="1">
    <source>
        <dbReference type="SAM" id="Phobius"/>
    </source>
</evidence>
<keyword evidence="1" id="KW-0812">Transmembrane</keyword>
<feature type="transmembrane region" description="Helical" evidence="1">
    <location>
        <begin position="96"/>
        <end position="113"/>
    </location>
</feature>
<dbReference type="EMBL" id="HBUF01566869">
    <property type="protein sequence ID" value="CAG6764870.1"/>
    <property type="molecule type" value="Transcribed_RNA"/>
</dbReference>
<accession>A0A8D9AFI2</accession>
<evidence type="ECO:0000313" key="2">
    <source>
        <dbReference type="EMBL" id="CAG6764870.1"/>
    </source>
</evidence>
<reference evidence="2" key="1">
    <citation type="submission" date="2021-05" db="EMBL/GenBank/DDBJ databases">
        <authorList>
            <person name="Alioto T."/>
            <person name="Alioto T."/>
            <person name="Gomez Garrido J."/>
        </authorList>
    </citation>
    <scope>NUCLEOTIDE SEQUENCE</scope>
</reference>
<organism evidence="2">
    <name type="scientific">Cacopsylla melanoneura</name>
    <dbReference type="NCBI Taxonomy" id="428564"/>
    <lineage>
        <taxon>Eukaryota</taxon>
        <taxon>Metazoa</taxon>
        <taxon>Ecdysozoa</taxon>
        <taxon>Arthropoda</taxon>
        <taxon>Hexapoda</taxon>
        <taxon>Insecta</taxon>
        <taxon>Pterygota</taxon>
        <taxon>Neoptera</taxon>
        <taxon>Paraneoptera</taxon>
        <taxon>Hemiptera</taxon>
        <taxon>Sternorrhyncha</taxon>
        <taxon>Psylloidea</taxon>
        <taxon>Psyllidae</taxon>
        <taxon>Psyllinae</taxon>
        <taxon>Cacopsylla</taxon>
    </lineage>
</organism>